<evidence type="ECO:0000256" key="5">
    <source>
        <dbReference type="ARBA" id="ARBA00023136"/>
    </source>
</evidence>
<organism evidence="8 9">
    <name type="scientific">Streptomyces sudanensis</name>
    <dbReference type="NCBI Taxonomy" id="436397"/>
    <lineage>
        <taxon>Bacteria</taxon>
        <taxon>Bacillati</taxon>
        <taxon>Actinomycetota</taxon>
        <taxon>Actinomycetes</taxon>
        <taxon>Kitasatosporales</taxon>
        <taxon>Streptomycetaceae</taxon>
        <taxon>Streptomyces</taxon>
    </lineage>
</organism>
<dbReference type="PANTHER" id="PTHR35007:SF4">
    <property type="entry name" value="CONSERVED TRANSMEMBRANE PROTEIN-RELATED"/>
    <property type="match status" value="1"/>
</dbReference>
<reference evidence="8" key="1">
    <citation type="submission" date="2022-04" db="EMBL/GenBank/DDBJ databases">
        <title>Systematic whole-genome sequencing reveals an unexpected diversity among actinomycetoma pathogens and provides insights into their antibacterial susceptibilities.</title>
        <authorList>
            <person name="Watson A.K."/>
            <person name="Kepplinger B."/>
            <person name="Bakhiet S.M."/>
            <person name="Mhmoud N.A."/>
            <person name="Chapman J."/>
            <person name="Allenby N."/>
            <person name="Mickiewicz K."/>
            <person name="Goodfellow M."/>
            <person name="Fahal A.H."/>
            <person name="Errington J."/>
        </authorList>
    </citation>
    <scope>NUCLEOTIDE SEQUENCE</scope>
    <source>
        <strain evidence="8">SD 504</strain>
    </source>
</reference>
<feature type="transmembrane region" description="Helical" evidence="6">
    <location>
        <begin position="233"/>
        <end position="255"/>
    </location>
</feature>
<keyword evidence="2" id="KW-1003">Cell membrane</keyword>
<dbReference type="PANTHER" id="PTHR35007">
    <property type="entry name" value="INTEGRAL MEMBRANE PROTEIN-RELATED"/>
    <property type="match status" value="1"/>
</dbReference>
<dbReference type="EMBL" id="CP095474">
    <property type="protein sequence ID" value="URN18800.1"/>
    <property type="molecule type" value="Genomic_DNA"/>
</dbReference>
<name>A0ABY4TKU0_9ACTN</name>
<evidence type="ECO:0000256" key="4">
    <source>
        <dbReference type="ARBA" id="ARBA00022989"/>
    </source>
</evidence>
<feature type="transmembrane region" description="Helical" evidence="6">
    <location>
        <begin position="205"/>
        <end position="227"/>
    </location>
</feature>
<keyword evidence="3 6" id="KW-0812">Transmembrane</keyword>
<evidence type="ECO:0000259" key="7">
    <source>
        <dbReference type="Pfam" id="PF00482"/>
    </source>
</evidence>
<accession>A0ABY4TKU0</accession>
<feature type="domain" description="Type II secretion system protein GspF" evidence="7">
    <location>
        <begin position="100"/>
        <end position="221"/>
    </location>
</feature>
<gene>
    <name evidence="8" type="ORF">MW084_15405</name>
</gene>
<dbReference type="InterPro" id="IPR018076">
    <property type="entry name" value="T2SS_GspF_dom"/>
</dbReference>
<proteinExistence type="predicted"/>
<evidence type="ECO:0000256" key="2">
    <source>
        <dbReference type="ARBA" id="ARBA00022475"/>
    </source>
</evidence>
<evidence type="ECO:0000313" key="9">
    <source>
        <dbReference type="Proteomes" id="UP001056383"/>
    </source>
</evidence>
<evidence type="ECO:0000313" key="8">
    <source>
        <dbReference type="EMBL" id="URN18800.1"/>
    </source>
</evidence>
<comment type="subcellular location">
    <subcellularLocation>
        <location evidence="1">Cell membrane</location>
        <topology evidence="1">Multi-pass membrane protein</topology>
    </subcellularLocation>
</comment>
<keyword evidence="9" id="KW-1185">Reference proteome</keyword>
<evidence type="ECO:0000256" key="3">
    <source>
        <dbReference type="ARBA" id="ARBA00022692"/>
    </source>
</evidence>
<feature type="transmembrane region" description="Helical" evidence="6">
    <location>
        <begin position="50"/>
        <end position="77"/>
    </location>
</feature>
<dbReference type="Proteomes" id="UP001056383">
    <property type="component" value="Chromosome"/>
</dbReference>
<protein>
    <submittedName>
        <fullName evidence="8">Type II secretion system F family protein</fullName>
    </submittedName>
</protein>
<keyword evidence="5 6" id="KW-0472">Membrane</keyword>
<evidence type="ECO:0000256" key="6">
    <source>
        <dbReference type="SAM" id="Phobius"/>
    </source>
</evidence>
<evidence type="ECO:0000256" key="1">
    <source>
        <dbReference type="ARBA" id="ARBA00004651"/>
    </source>
</evidence>
<dbReference type="Pfam" id="PF00482">
    <property type="entry name" value="T2SSF"/>
    <property type="match status" value="1"/>
</dbReference>
<keyword evidence="4 6" id="KW-1133">Transmembrane helix</keyword>
<feature type="non-terminal residue" evidence="8">
    <location>
        <position position="257"/>
    </location>
</feature>
<sequence length="257" mass="26222">MLCADAAARLRAGPGGRRGRELFGGGATRAGAWPAGRRPVPRLRPEWLCLVAALVPALLGRSLLPLLAGAVAVPLVGRRLRARTRGRERDRRADAVIELCAVMAAELRAGGQPARALVFAARATGALGAVEPAVLAAARFGGDVPGALRDAARAEGADGLAGLAACWQVAVDGGAGLAAGLDRVEEALRERREQRERLRAQLSGAWATVVLLALLPVAGLALGSALGAEPLKVLLHTPAGLACLAVGGALEAAGLRW</sequence>